<protein>
    <submittedName>
        <fullName evidence="4">NAD(P)-binding protein</fullName>
    </submittedName>
</protein>
<dbReference type="InParanoid" id="A0A0H2RLL7"/>
<comment type="similarity">
    <text evidence="2">Belongs to the NAD(P)-dependent epimerase/dehydratase family. Dihydroflavonol-4-reductase subfamily.</text>
</comment>
<dbReference type="InterPro" id="IPR050425">
    <property type="entry name" value="NAD(P)_dehydrat-like"/>
</dbReference>
<dbReference type="OrthoDB" id="2735536at2759"/>
<keyword evidence="1" id="KW-0560">Oxidoreductase</keyword>
<dbReference type="Gene3D" id="3.40.50.720">
    <property type="entry name" value="NAD(P)-binding Rossmann-like Domain"/>
    <property type="match status" value="1"/>
</dbReference>
<keyword evidence="5" id="KW-1185">Reference proteome</keyword>
<dbReference type="AlphaFoldDB" id="A0A0H2RLL7"/>
<evidence type="ECO:0000259" key="3">
    <source>
        <dbReference type="Pfam" id="PF01370"/>
    </source>
</evidence>
<gene>
    <name evidence="4" type="ORF">SCHPADRAFT_904691</name>
</gene>
<evidence type="ECO:0000313" key="5">
    <source>
        <dbReference type="Proteomes" id="UP000053477"/>
    </source>
</evidence>
<dbReference type="EMBL" id="KQ085969">
    <property type="protein sequence ID" value="KLO12865.1"/>
    <property type="molecule type" value="Genomic_DNA"/>
</dbReference>
<organism evidence="4 5">
    <name type="scientific">Schizopora paradoxa</name>
    <dbReference type="NCBI Taxonomy" id="27342"/>
    <lineage>
        <taxon>Eukaryota</taxon>
        <taxon>Fungi</taxon>
        <taxon>Dikarya</taxon>
        <taxon>Basidiomycota</taxon>
        <taxon>Agaricomycotina</taxon>
        <taxon>Agaricomycetes</taxon>
        <taxon>Hymenochaetales</taxon>
        <taxon>Schizoporaceae</taxon>
        <taxon>Schizopora</taxon>
    </lineage>
</organism>
<dbReference type="Proteomes" id="UP000053477">
    <property type="component" value="Unassembled WGS sequence"/>
</dbReference>
<reference evidence="4 5" key="1">
    <citation type="submission" date="2015-04" db="EMBL/GenBank/DDBJ databases">
        <title>Complete genome sequence of Schizopora paradoxa KUC8140, a cosmopolitan wood degrader in East Asia.</title>
        <authorList>
            <consortium name="DOE Joint Genome Institute"/>
            <person name="Min B."/>
            <person name="Park H."/>
            <person name="Jang Y."/>
            <person name="Kim J.-J."/>
            <person name="Kim K.H."/>
            <person name="Pangilinan J."/>
            <person name="Lipzen A."/>
            <person name="Riley R."/>
            <person name="Grigoriev I.V."/>
            <person name="Spatafora J.W."/>
            <person name="Choi I.-G."/>
        </authorList>
    </citation>
    <scope>NUCLEOTIDE SEQUENCE [LARGE SCALE GENOMIC DNA]</scope>
    <source>
        <strain evidence="4 5">KUC8140</strain>
    </source>
</reference>
<name>A0A0H2RLL7_9AGAM</name>
<accession>A0A0H2RLL7</accession>
<dbReference type="STRING" id="27342.A0A0H2RLL7"/>
<evidence type="ECO:0000256" key="1">
    <source>
        <dbReference type="ARBA" id="ARBA00023002"/>
    </source>
</evidence>
<dbReference type="SUPFAM" id="SSF51735">
    <property type="entry name" value="NAD(P)-binding Rossmann-fold domains"/>
    <property type="match status" value="1"/>
</dbReference>
<feature type="domain" description="NAD-dependent epimerase/dehydratase" evidence="3">
    <location>
        <begin position="8"/>
        <end position="268"/>
    </location>
</feature>
<dbReference type="Pfam" id="PF01370">
    <property type="entry name" value="Epimerase"/>
    <property type="match status" value="1"/>
</dbReference>
<dbReference type="PANTHER" id="PTHR10366">
    <property type="entry name" value="NAD DEPENDENT EPIMERASE/DEHYDRATASE"/>
    <property type="match status" value="1"/>
</dbReference>
<dbReference type="PANTHER" id="PTHR10366:SF564">
    <property type="entry name" value="STEROL-4-ALPHA-CARBOXYLATE 3-DEHYDROGENASE, DECARBOXYLATING"/>
    <property type="match status" value="1"/>
</dbReference>
<proteinExistence type="inferred from homology"/>
<dbReference type="GO" id="GO:0016616">
    <property type="term" value="F:oxidoreductase activity, acting on the CH-OH group of donors, NAD or NADP as acceptor"/>
    <property type="evidence" value="ECO:0007669"/>
    <property type="project" value="TreeGrafter"/>
</dbReference>
<sequence>MSKQSSLVLITGASGYVGSHVAQYALASGYSVRLVVRKAKLEKVRDFYPKDDDKIDIVTIEDVASGDFTEILKGVDALIHVASPLSGREEPAGMMRSAVDGTLNVVRQAAAAGVKRIVVTASLAALKSPGTDFYKGEVINANDWNDATAEQVLDGSHASNIFWIYGAVKTLAEQQLWKFADEHPEIDVTTISPPMIYGPILPETKIADKEALFTYSTIGKAFYKNMLPEDGSSTKLKPVQDAFPLTVDVRDVAKAHVLALTAPPTSQVGRKRMLVAGEPFLWKDAVEHLLAVRPELRERLPDPSEARKLGTSTMDVTRTREVLGLDSYIDWRKTVEDSVDSLLSIEQSW</sequence>
<dbReference type="InterPro" id="IPR036291">
    <property type="entry name" value="NAD(P)-bd_dom_sf"/>
</dbReference>
<evidence type="ECO:0000313" key="4">
    <source>
        <dbReference type="EMBL" id="KLO12865.1"/>
    </source>
</evidence>
<dbReference type="InterPro" id="IPR001509">
    <property type="entry name" value="Epimerase_deHydtase"/>
</dbReference>
<evidence type="ECO:0000256" key="2">
    <source>
        <dbReference type="ARBA" id="ARBA00023445"/>
    </source>
</evidence>